<proteinExistence type="predicted"/>
<sequence>MEKCMGYDNSACCISSDSRPLSTPATMEMERVVSCGNSKTQNNSASTENKFSMANDSGDNKIVITPNECQPKCPAVTTSPWDPMKTRFAAFLTLAIVVWLLIGVCAINFQK</sequence>
<protein>
    <submittedName>
        <fullName evidence="3">Uncharacterized protein</fullName>
    </submittedName>
</protein>
<evidence type="ECO:0000256" key="1">
    <source>
        <dbReference type="SAM" id="MobiDB-lite"/>
    </source>
</evidence>
<dbReference type="OrthoDB" id="6598977at2759"/>
<keyword evidence="4" id="KW-1185">Reference proteome</keyword>
<accession>A0A5E4M9H7</accession>
<dbReference type="EMBL" id="CABPRJ010000484">
    <property type="protein sequence ID" value="VVC28855.1"/>
    <property type="molecule type" value="Genomic_DNA"/>
</dbReference>
<reference evidence="3 4" key="1">
    <citation type="submission" date="2019-08" db="EMBL/GenBank/DDBJ databases">
        <authorList>
            <person name="Alioto T."/>
            <person name="Alioto T."/>
            <person name="Gomez Garrido J."/>
        </authorList>
    </citation>
    <scope>NUCLEOTIDE SEQUENCE [LARGE SCALE GENOMIC DNA]</scope>
</reference>
<keyword evidence="2" id="KW-0812">Transmembrane</keyword>
<evidence type="ECO:0000256" key="2">
    <source>
        <dbReference type="SAM" id="Phobius"/>
    </source>
</evidence>
<evidence type="ECO:0000313" key="3">
    <source>
        <dbReference type="EMBL" id="VVC28855.1"/>
    </source>
</evidence>
<keyword evidence="2" id="KW-0472">Membrane</keyword>
<organism evidence="3 4">
    <name type="scientific">Cinara cedri</name>
    <dbReference type="NCBI Taxonomy" id="506608"/>
    <lineage>
        <taxon>Eukaryota</taxon>
        <taxon>Metazoa</taxon>
        <taxon>Ecdysozoa</taxon>
        <taxon>Arthropoda</taxon>
        <taxon>Hexapoda</taxon>
        <taxon>Insecta</taxon>
        <taxon>Pterygota</taxon>
        <taxon>Neoptera</taxon>
        <taxon>Paraneoptera</taxon>
        <taxon>Hemiptera</taxon>
        <taxon>Sternorrhyncha</taxon>
        <taxon>Aphidomorpha</taxon>
        <taxon>Aphidoidea</taxon>
        <taxon>Aphididae</taxon>
        <taxon>Lachninae</taxon>
        <taxon>Cinara</taxon>
    </lineage>
</organism>
<name>A0A5E4M9H7_9HEMI</name>
<dbReference type="AlphaFoldDB" id="A0A5E4M9H7"/>
<feature type="region of interest" description="Disordered" evidence="1">
    <location>
        <begin position="37"/>
        <end position="57"/>
    </location>
</feature>
<evidence type="ECO:0000313" key="4">
    <source>
        <dbReference type="Proteomes" id="UP000325440"/>
    </source>
</evidence>
<gene>
    <name evidence="3" type="ORF">CINCED_3A000359</name>
</gene>
<keyword evidence="2" id="KW-1133">Transmembrane helix</keyword>
<feature type="transmembrane region" description="Helical" evidence="2">
    <location>
        <begin position="88"/>
        <end position="109"/>
    </location>
</feature>
<dbReference type="Proteomes" id="UP000325440">
    <property type="component" value="Unassembled WGS sequence"/>
</dbReference>